<organism evidence="1 2">
    <name type="scientific">Aphanizomenon flos-aquae WA102</name>
    <dbReference type="NCBI Taxonomy" id="1710896"/>
    <lineage>
        <taxon>Bacteria</taxon>
        <taxon>Bacillati</taxon>
        <taxon>Cyanobacteriota</taxon>
        <taxon>Cyanophyceae</taxon>
        <taxon>Nostocales</taxon>
        <taxon>Aphanizomenonaceae</taxon>
        <taxon>Aphanizomenon</taxon>
    </lineage>
</organism>
<protein>
    <submittedName>
        <fullName evidence="1">Uncharacterized protein</fullName>
    </submittedName>
</protein>
<reference evidence="1 2" key="1">
    <citation type="submission" date="2015-09" db="EMBL/GenBank/DDBJ databases">
        <title>Aphanizomenon flos-aquae WA102.</title>
        <authorList>
            <person name="Driscoll C."/>
        </authorList>
    </citation>
    <scope>NUCLEOTIDE SEQUENCE [LARGE SCALE GENOMIC DNA]</scope>
    <source>
        <strain evidence="1">WA102</strain>
    </source>
</reference>
<sequence>MMDFEKIVDKHKDQIAELSILGFNLGVTEGRTIERNRIIRELDGQICFEYATEGSCEHSSCWVLDSALKLIKEDLK</sequence>
<proteinExistence type="predicted"/>
<dbReference type="EMBL" id="LJOW01000111">
    <property type="protein sequence ID" value="OBQ42334.1"/>
    <property type="molecule type" value="Genomic_DNA"/>
</dbReference>
<gene>
    <name evidence="1" type="ORF">AN484_18485</name>
</gene>
<dbReference type="Proteomes" id="UP000092093">
    <property type="component" value="Unassembled WGS sequence"/>
</dbReference>
<evidence type="ECO:0000313" key="1">
    <source>
        <dbReference type="EMBL" id="OBQ42334.1"/>
    </source>
</evidence>
<evidence type="ECO:0000313" key="2">
    <source>
        <dbReference type="Proteomes" id="UP000092093"/>
    </source>
</evidence>
<dbReference type="AlphaFoldDB" id="A0A1B7WZ09"/>
<comment type="caution">
    <text evidence="1">The sequence shown here is derived from an EMBL/GenBank/DDBJ whole genome shotgun (WGS) entry which is preliminary data.</text>
</comment>
<name>A0A1B7WZ09_APHFL</name>
<accession>A0A1B7WZ09</accession>